<dbReference type="KEGG" id="dgi:Desgi_1124"/>
<dbReference type="STRING" id="767817.Desgi_1124"/>
<accession>R4KDJ2</accession>
<evidence type="ECO:0000313" key="2">
    <source>
        <dbReference type="Proteomes" id="UP000013520"/>
    </source>
</evidence>
<reference evidence="1 2" key="1">
    <citation type="submission" date="2012-01" db="EMBL/GenBank/DDBJ databases">
        <title>Complete sequence of Desulfotomaculum gibsoniae DSM 7213.</title>
        <authorList>
            <consortium name="US DOE Joint Genome Institute"/>
            <person name="Lucas S."/>
            <person name="Han J."/>
            <person name="Lapidus A."/>
            <person name="Cheng J.-F."/>
            <person name="Goodwin L."/>
            <person name="Pitluck S."/>
            <person name="Peters L."/>
            <person name="Ovchinnikova G."/>
            <person name="Teshima H."/>
            <person name="Detter J.C."/>
            <person name="Han C."/>
            <person name="Tapia R."/>
            <person name="Land M."/>
            <person name="Hauser L."/>
            <person name="Kyrpides N."/>
            <person name="Ivanova N."/>
            <person name="Pagani I."/>
            <person name="Parshina S."/>
            <person name="Plugge C."/>
            <person name="Muyzer G."/>
            <person name="Kuever J."/>
            <person name="Ivanova A."/>
            <person name="Nazina T."/>
            <person name="Klenk H.-P."/>
            <person name="Brambilla E."/>
            <person name="Spring S."/>
            <person name="Stams A.F."/>
            <person name="Woyke T."/>
        </authorList>
    </citation>
    <scope>NUCLEOTIDE SEQUENCE [LARGE SCALE GENOMIC DNA]</scope>
    <source>
        <strain evidence="1 2">DSM 7213</strain>
    </source>
</reference>
<dbReference type="EMBL" id="CP003273">
    <property type="protein sequence ID" value="AGL00649.1"/>
    <property type="molecule type" value="Genomic_DNA"/>
</dbReference>
<keyword evidence="2" id="KW-1185">Reference proteome</keyword>
<organism evidence="1 2">
    <name type="scientific">Desulfoscipio gibsoniae DSM 7213</name>
    <dbReference type="NCBI Taxonomy" id="767817"/>
    <lineage>
        <taxon>Bacteria</taxon>
        <taxon>Bacillati</taxon>
        <taxon>Bacillota</taxon>
        <taxon>Clostridia</taxon>
        <taxon>Eubacteriales</taxon>
        <taxon>Desulfallaceae</taxon>
        <taxon>Desulfoscipio</taxon>
    </lineage>
</organism>
<protein>
    <submittedName>
        <fullName evidence="1">Uncharacterized protein</fullName>
    </submittedName>
</protein>
<dbReference type="AlphaFoldDB" id="R4KDJ2"/>
<gene>
    <name evidence="1" type="ORF">Desgi_1124</name>
</gene>
<dbReference type="HOGENOM" id="CLU_3389098_0_0_9"/>
<proteinExistence type="predicted"/>
<name>R4KDJ2_9FIRM</name>
<dbReference type="Proteomes" id="UP000013520">
    <property type="component" value="Chromosome"/>
</dbReference>
<evidence type="ECO:0000313" key="1">
    <source>
        <dbReference type="EMBL" id="AGL00649.1"/>
    </source>
</evidence>
<sequence length="32" mass="3862">MIGIVINQYKVWCSEKNYYNKWVEVPLNTEIS</sequence>